<accession>A0A1H5XJ42</accession>
<evidence type="ECO:0000313" key="4">
    <source>
        <dbReference type="Proteomes" id="UP000236723"/>
    </source>
</evidence>
<dbReference type="OrthoDB" id="4558647at2"/>
<dbReference type="Gene3D" id="3.90.1200.10">
    <property type="match status" value="1"/>
</dbReference>
<evidence type="ECO:0000256" key="1">
    <source>
        <dbReference type="SAM" id="MobiDB-lite"/>
    </source>
</evidence>
<proteinExistence type="predicted"/>
<dbReference type="Proteomes" id="UP000236723">
    <property type="component" value="Unassembled WGS sequence"/>
</dbReference>
<dbReference type="InterPro" id="IPR002575">
    <property type="entry name" value="Aminoglycoside_PTrfase"/>
</dbReference>
<reference evidence="4" key="1">
    <citation type="submission" date="2016-10" db="EMBL/GenBank/DDBJ databases">
        <authorList>
            <person name="Varghese N."/>
            <person name="Submissions S."/>
        </authorList>
    </citation>
    <scope>NUCLEOTIDE SEQUENCE [LARGE SCALE GENOMIC DNA]</scope>
    <source>
        <strain evidence="4">DSM 43163</strain>
    </source>
</reference>
<protein>
    <submittedName>
        <fullName evidence="3">Phosphotransferase enzyme family protein</fullName>
    </submittedName>
</protein>
<dbReference type="AlphaFoldDB" id="A0A1H5XJ42"/>
<name>A0A1H5XJ42_9ACTN</name>
<keyword evidence="3" id="KW-0808">Transferase</keyword>
<gene>
    <name evidence="3" type="ORF">SAMN04489712_103259</name>
</gene>
<dbReference type="InterPro" id="IPR011009">
    <property type="entry name" value="Kinase-like_dom_sf"/>
</dbReference>
<dbReference type="Pfam" id="PF01636">
    <property type="entry name" value="APH"/>
    <property type="match status" value="1"/>
</dbReference>
<feature type="region of interest" description="Disordered" evidence="1">
    <location>
        <begin position="130"/>
        <end position="149"/>
    </location>
</feature>
<dbReference type="GO" id="GO:0016740">
    <property type="term" value="F:transferase activity"/>
    <property type="evidence" value="ECO:0007669"/>
    <property type="project" value="UniProtKB-KW"/>
</dbReference>
<feature type="domain" description="Aminoglycoside phosphotransferase" evidence="2">
    <location>
        <begin position="86"/>
        <end position="262"/>
    </location>
</feature>
<sequence>MRKLPRVSDPATPLAAELVAIGRAAPGGSPDAEPVTLYDRHGVLVIRVGDVVVKAHQADRDNGPLLAVRMAVAARSPGLFLPPLDQPRHVLGRVVTVWPYGEPVSPDAPPWWEAGRLLARLHLTGLSGERAASLPGAEPDGPHPTGALPRWERPVRASQVVARLDVDGREEQVILRAFGTLPAWVRGNAEVPLARNVALVHGDWHLGQLVALPDGTWRLIDVEDLGVGDPAWDLARPAALFSAGVLPGEDWARFLDGYGTGPAMPADGDLWRVLDVPARTLAIQIAATCVISARADRRPLDGFESALVDTCSRITGSGRSPGE</sequence>
<evidence type="ECO:0000259" key="2">
    <source>
        <dbReference type="Pfam" id="PF01636"/>
    </source>
</evidence>
<evidence type="ECO:0000313" key="3">
    <source>
        <dbReference type="EMBL" id="SEG11246.1"/>
    </source>
</evidence>
<organism evidence="3 4">
    <name type="scientific">Thermomonospora echinospora</name>
    <dbReference type="NCBI Taxonomy" id="1992"/>
    <lineage>
        <taxon>Bacteria</taxon>
        <taxon>Bacillati</taxon>
        <taxon>Actinomycetota</taxon>
        <taxon>Actinomycetes</taxon>
        <taxon>Streptosporangiales</taxon>
        <taxon>Thermomonosporaceae</taxon>
        <taxon>Thermomonospora</taxon>
    </lineage>
</organism>
<keyword evidence="4" id="KW-1185">Reference proteome</keyword>
<dbReference type="SUPFAM" id="SSF56112">
    <property type="entry name" value="Protein kinase-like (PK-like)"/>
    <property type="match status" value="1"/>
</dbReference>
<dbReference type="EMBL" id="FNVO01000003">
    <property type="protein sequence ID" value="SEG11246.1"/>
    <property type="molecule type" value="Genomic_DNA"/>
</dbReference>